<dbReference type="STRING" id="117157.SAMN04489717_4270"/>
<keyword evidence="2" id="KW-0808">Transferase</keyword>
<dbReference type="InterPro" id="IPR029063">
    <property type="entry name" value="SAM-dependent_MTases_sf"/>
</dbReference>
<dbReference type="EMBL" id="LT629732">
    <property type="protein sequence ID" value="SDS89937.1"/>
    <property type="molecule type" value="Genomic_DNA"/>
</dbReference>
<gene>
    <name evidence="2" type="ORF">SAMN04489717_4270</name>
</gene>
<dbReference type="GO" id="GO:0008168">
    <property type="term" value="F:methyltransferase activity"/>
    <property type="evidence" value="ECO:0007669"/>
    <property type="project" value="UniProtKB-KW"/>
</dbReference>
<reference evidence="2 3" key="1">
    <citation type="submission" date="2016-10" db="EMBL/GenBank/DDBJ databases">
        <authorList>
            <person name="de Groot N.N."/>
        </authorList>
    </citation>
    <scope>NUCLEOTIDE SEQUENCE [LARGE SCALE GENOMIC DNA]</scope>
    <source>
        <strain evidence="2 3">DSM 22024</strain>
    </source>
</reference>
<keyword evidence="3" id="KW-1185">Reference proteome</keyword>
<name>A0A1H1VYJ6_9ACTN</name>
<dbReference type="PANTHER" id="PTHR43861:SF1">
    <property type="entry name" value="TRANS-ACONITATE 2-METHYLTRANSFERASE"/>
    <property type="match status" value="1"/>
</dbReference>
<dbReference type="AlphaFoldDB" id="A0A1H1VYJ6"/>
<dbReference type="Gene3D" id="3.40.50.150">
    <property type="entry name" value="Vaccinia Virus protein VP39"/>
    <property type="match status" value="1"/>
</dbReference>
<keyword evidence="2" id="KW-0489">Methyltransferase</keyword>
<dbReference type="Pfam" id="PF08242">
    <property type="entry name" value="Methyltransf_12"/>
    <property type="match status" value="1"/>
</dbReference>
<feature type="domain" description="Methyltransferase type 12" evidence="1">
    <location>
        <begin position="30"/>
        <end position="128"/>
    </location>
</feature>
<evidence type="ECO:0000259" key="1">
    <source>
        <dbReference type="Pfam" id="PF08242"/>
    </source>
</evidence>
<dbReference type="InterPro" id="IPR013217">
    <property type="entry name" value="Methyltransf_12"/>
</dbReference>
<evidence type="ECO:0000313" key="2">
    <source>
        <dbReference type="EMBL" id="SDS89937.1"/>
    </source>
</evidence>
<dbReference type="Proteomes" id="UP000198983">
    <property type="component" value="Chromosome I"/>
</dbReference>
<protein>
    <submittedName>
        <fullName evidence="2">Methyltransferase domain-containing protein</fullName>
    </submittedName>
</protein>
<organism evidence="2 3">
    <name type="scientific">Actinopolymorpha singaporensis</name>
    <dbReference type="NCBI Taxonomy" id="117157"/>
    <lineage>
        <taxon>Bacteria</taxon>
        <taxon>Bacillati</taxon>
        <taxon>Actinomycetota</taxon>
        <taxon>Actinomycetes</taxon>
        <taxon>Propionibacteriales</taxon>
        <taxon>Actinopolymorphaceae</taxon>
        <taxon>Actinopolymorpha</taxon>
    </lineage>
</organism>
<evidence type="ECO:0000313" key="3">
    <source>
        <dbReference type="Proteomes" id="UP000198983"/>
    </source>
</evidence>
<sequence>MLDLEAEVLAGHLAAITEWLPVASSPRGVVDLGSGTGAGTFALLDLFPHTYVTAVDSSAVHLQRLREKARARGVEGQVSTAQADLDSRDWPDLGTPDLVWASASMHHLADPDRVLRTVHDTLAPGGLFAVVGLAGFPRFLPDDAPENRPGLEERCHAASDRHFAEHVPNRGIDWAPKLTAAGFSLEAERTFTVRVENSANKAVRTYAMGSLRRLRDSSAEGVPAEDLAVLDRLLDTASPDSILRREDLAVRTERVVWAARRTT</sequence>
<accession>A0A1H1VYJ6</accession>
<proteinExistence type="predicted"/>
<dbReference type="PANTHER" id="PTHR43861">
    <property type="entry name" value="TRANS-ACONITATE 2-METHYLTRANSFERASE-RELATED"/>
    <property type="match status" value="1"/>
</dbReference>
<dbReference type="SUPFAM" id="SSF53335">
    <property type="entry name" value="S-adenosyl-L-methionine-dependent methyltransferases"/>
    <property type="match status" value="1"/>
</dbReference>
<dbReference type="GO" id="GO:0032259">
    <property type="term" value="P:methylation"/>
    <property type="evidence" value="ECO:0007669"/>
    <property type="project" value="UniProtKB-KW"/>
</dbReference>
<dbReference type="CDD" id="cd02440">
    <property type="entry name" value="AdoMet_MTases"/>
    <property type="match status" value="1"/>
</dbReference>